<accession>A0A1H8Y8Q8</accession>
<evidence type="ECO:0000313" key="3">
    <source>
        <dbReference type="EMBL" id="SEP48664.1"/>
    </source>
</evidence>
<dbReference type="InterPro" id="IPR052336">
    <property type="entry name" value="MlaD_Phospholipid_Transporter"/>
</dbReference>
<dbReference type="EMBL" id="FOEF01000012">
    <property type="protein sequence ID" value="SEP48664.1"/>
    <property type="molecule type" value="Genomic_DNA"/>
</dbReference>
<dbReference type="PANTHER" id="PTHR33371">
    <property type="entry name" value="INTERMEMBRANE PHOSPHOLIPID TRANSPORT SYSTEM BINDING PROTEIN MLAD-RELATED"/>
    <property type="match status" value="1"/>
</dbReference>
<dbReference type="STRING" id="394193.SAMN04489732_112104"/>
<evidence type="ECO:0000313" key="4">
    <source>
        <dbReference type="Proteomes" id="UP000198582"/>
    </source>
</evidence>
<keyword evidence="4" id="KW-1185">Reference proteome</keyword>
<protein>
    <submittedName>
        <fullName evidence="3">Phospholipid/cholesterol/gamma-HCH transport system substrate-binding protein</fullName>
    </submittedName>
</protein>
<feature type="region of interest" description="Disordered" evidence="1">
    <location>
        <begin position="392"/>
        <end position="425"/>
    </location>
</feature>
<feature type="domain" description="Mce/MlaD" evidence="2">
    <location>
        <begin position="40"/>
        <end position="114"/>
    </location>
</feature>
<sequence>MRSATTRSFGIGLVGLAVLAVTILFGMTASSGVPGAPKTLVRAAFHNVGAPLKVGDDVRENSSRIGRVADLHYDGQQAVVTLELDGAVPVYADARAAVWDQSALAKKLVELDRGHAAAGPLGDRVIPPDRNVDSADLDQVLDVLDGPTRDALTGTVRQVGDGAAGHSQDLHDFLEHAPAELTGLGTTAGALTAPEAGLPALLLRADQLAGSFQGHQQQLAELVKQAGDTAGALAVDNGKPLQDTVGKLPATLTDAKAALDSLSRPLADLHGTLAAVRPGAQALGQATPDLRGVLREAPAPLGAVPGVAQKAGPALADLTGVLADARPLAPALSRGLADLASPVNTLAQYSTQVVEFFRRIESMVSTEVSPGVHGARVGVAVEGLSAATGGLLPDPLQGQDAYPAPGQADREHTESPVNILPGGNN</sequence>
<dbReference type="InterPro" id="IPR003399">
    <property type="entry name" value="Mce/MlaD"/>
</dbReference>
<dbReference type="Proteomes" id="UP000198582">
    <property type="component" value="Unassembled WGS sequence"/>
</dbReference>
<dbReference type="PANTHER" id="PTHR33371:SF4">
    <property type="entry name" value="INTERMEMBRANE PHOSPHOLIPID TRANSPORT SYSTEM BINDING PROTEIN MLAD"/>
    <property type="match status" value="1"/>
</dbReference>
<evidence type="ECO:0000256" key="1">
    <source>
        <dbReference type="SAM" id="MobiDB-lite"/>
    </source>
</evidence>
<organism evidence="3 4">
    <name type="scientific">Amycolatopsis saalfeldensis</name>
    <dbReference type="NCBI Taxonomy" id="394193"/>
    <lineage>
        <taxon>Bacteria</taxon>
        <taxon>Bacillati</taxon>
        <taxon>Actinomycetota</taxon>
        <taxon>Actinomycetes</taxon>
        <taxon>Pseudonocardiales</taxon>
        <taxon>Pseudonocardiaceae</taxon>
        <taxon>Amycolatopsis</taxon>
    </lineage>
</organism>
<proteinExistence type="predicted"/>
<gene>
    <name evidence="3" type="ORF">SAMN04489732_112104</name>
</gene>
<evidence type="ECO:0000259" key="2">
    <source>
        <dbReference type="Pfam" id="PF02470"/>
    </source>
</evidence>
<dbReference type="AlphaFoldDB" id="A0A1H8Y8Q8"/>
<reference evidence="3 4" key="1">
    <citation type="submission" date="2016-10" db="EMBL/GenBank/DDBJ databases">
        <authorList>
            <person name="de Groot N.N."/>
        </authorList>
    </citation>
    <scope>NUCLEOTIDE SEQUENCE [LARGE SCALE GENOMIC DNA]</scope>
    <source>
        <strain evidence="3 4">DSM 44993</strain>
    </source>
</reference>
<dbReference type="OrthoDB" id="5241393at2"/>
<dbReference type="RefSeq" id="WP_091621246.1">
    <property type="nucleotide sequence ID" value="NZ_FOEF01000012.1"/>
</dbReference>
<name>A0A1H8Y8Q8_9PSEU</name>
<dbReference type="Pfam" id="PF02470">
    <property type="entry name" value="MlaD"/>
    <property type="match status" value="1"/>
</dbReference>